<evidence type="ECO:0000256" key="1">
    <source>
        <dbReference type="SAM" id="Phobius"/>
    </source>
</evidence>
<name>A0A1A9X0A5_9MUSC</name>
<reference evidence="3" key="1">
    <citation type="submission" date="2014-03" db="EMBL/GenBank/DDBJ databases">
        <authorList>
            <person name="Aksoy S."/>
            <person name="Warren W."/>
            <person name="Wilson R.K."/>
        </authorList>
    </citation>
    <scope>NUCLEOTIDE SEQUENCE [LARGE SCALE GENOMIC DNA]</scope>
    <source>
        <strain evidence="3">IAEA</strain>
    </source>
</reference>
<evidence type="ECO:0000313" key="3">
    <source>
        <dbReference type="Proteomes" id="UP000091820"/>
    </source>
</evidence>
<dbReference type="AlphaFoldDB" id="A0A1A9X0A5"/>
<keyword evidence="1" id="KW-0812">Transmembrane</keyword>
<feature type="transmembrane region" description="Helical" evidence="1">
    <location>
        <begin position="96"/>
        <end position="115"/>
    </location>
</feature>
<accession>A0A1A9X0A5</accession>
<protein>
    <submittedName>
        <fullName evidence="2">Uncharacterized protein</fullName>
    </submittedName>
</protein>
<evidence type="ECO:0000313" key="2">
    <source>
        <dbReference type="EnsemblMetazoa" id="GBRI039501-PA"/>
    </source>
</evidence>
<keyword evidence="3" id="KW-1185">Reference proteome</keyword>
<keyword evidence="1" id="KW-1133">Transmembrane helix</keyword>
<dbReference type="EnsemblMetazoa" id="GBRI039501-RA">
    <property type="protein sequence ID" value="GBRI039501-PA"/>
    <property type="gene ID" value="GBRI039501"/>
</dbReference>
<keyword evidence="1" id="KW-0472">Membrane</keyword>
<reference evidence="2" key="2">
    <citation type="submission" date="2020-05" db="UniProtKB">
        <authorList>
            <consortium name="EnsemblMetazoa"/>
        </authorList>
    </citation>
    <scope>IDENTIFICATION</scope>
    <source>
        <strain evidence="2">IAEA</strain>
    </source>
</reference>
<organism evidence="2 3">
    <name type="scientific">Glossina brevipalpis</name>
    <dbReference type="NCBI Taxonomy" id="37001"/>
    <lineage>
        <taxon>Eukaryota</taxon>
        <taxon>Metazoa</taxon>
        <taxon>Ecdysozoa</taxon>
        <taxon>Arthropoda</taxon>
        <taxon>Hexapoda</taxon>
        <taxon>Insecta</taxon>
        <taxon>Pterygota</taxon>
        <taxon>Neoptera</taxon>
        <taxon>Endopterygota</taxon>
        <taxon>Diptera</taxon>
        <taxon>Brachycera</taxon>
        <taxon>Muscomorpha</taxon>
        <taxon>Hippoboscoidea</taxon>
        <taxon>Glossinidae</taxon>
        <taxon>Glossina</taxon>
    </lineage>
</organism>
<feature type="transmembrane region" description="Helical" evidence="1">
    <location>
        <begin position="121"/>
        <end position="139"/>
    </location>
</feature>
<sequence length="203" mass="22309">MEAACAYLNGLLEEDIHVHGGAGRWSTSTKGAKLLKVIRQIAVLPDVSWRAYDEVNDGTQSAGTVALEFFTARVRSLLLDIVTSSRRTRYFIRKSMTPFALITLVQAILIISDMAEQSLNGIKPIFLASVMTGLSNLLFQSVAVHCGHTLTITNLCKEHDVNPHENLTNRTALSSDGHRLSVGDFNPHNSAWASFSDSRLENL</sequence>
<dbReference type="Proteomes" id="UP000091820">
    <property type="component" value="Unassembled WGS sequence"/>
</dbReference>
<proteinExistence type="predicted"/>
<dbReference type="VEuPathDB" id="VectorBase:GBRI039501"/>